<dbReference type="Proteomes" id="UP000705508">
    <property type="component" value="Unassembled WGS sequence"/>
</dbReference>
<gene>
    <name evidence="2" type="ORF">H6A20_07650</name>
</gene>
<keyword evidence="1" id="KW-0472">Membrane</keyword>
<evidence type="ECO:0000256" key="1">
    <source>
        <dbReference type="SAM" id="Phobius"/>
    </source>
</evidence>
<keyword evidence="1" id="KW-1133">Transmembrane helix</keyword>
<sequence length="166" mass="18526">MFFVFSGAGWIWEVGFHLVLDGQFFNRGFLAGPWLPIYGTGGVLILILLRKCRNRPLLFFVLTVLLCGTVEYMTGFLLETFFGVRWWNYSGMPFQIHGRVCLAGLLLFGCGGLVITYAAAPALDERIRRIPPRPRTFLCTALCLLFAADLVRSLLSPNMGLGITSL</sequence>
<accession>A0A938XBQ4</accession>
<organism evidence="2 3">
    <name type="scientific">Mordavella massiliensis</name>
    <dbReference type="NCBI Taxonomy" id="1871024"/>
    <lineage>
        <taxon>Bacteria</taxon>
        <taxon>Bacillati</taxon>
        <taxon>Bacillota</taxon>
        <taxon>Clostridia</taxon>
        <taxon>Eubacteriales</taxon>
        <taxon>Clostridiaceae</taxon>
        <taxon>Mordavella</taxon>
    </lineage>
</organism>
<dbReference type="AlphaFoldDB" id="A0A938XBQ4"/>
<name>A0A938XBQ4_9CLOT</name>
<comment type="caution">
    <text evidence="2">The sequence shown here is derived from an EMBL/GenBank/DDBJ whole genome shotgun (WGS) entry which is preliminary data.</text>
</comment>
<feature type="transmembrane region" description="Helical" evidence="1">
    <location>
        <begin position="28"/>
        <end position="49"/>
    </location>
</feature>
<feature type="transmembrane region" description="Helical" evidence="1">
    <location>
        <begin position="56"/>
        <end position="82"/>
    </location>
</feature>
<protein>
    <submittedName>
        <fullName evidence="2">ABC transporter permease</fullName>
    </submittedName>
</protein>
<dbReference type="EMBL" id="JACJKS010000008">
    <property type="protein sequence ID" value="MBM6948531.1"/>
    <property type="molecule type" value="Genomic_DNA"/>
</dbReference>
<dbReference type="Pfam" id="PF06541">
    <property type="entry name" value="ABC_trans_CmpB"/>
    <property type="match status" value="1"/>
</dbReference>
<keyword evidence="1" id="KW-0812">Transmembrane</keyword>
<evidence type="ECO:0000313" key="3">
    <source>
        <dbReference type="Proteomes" id="UP000705508"/>
    </source>
</evidence>
<proteinExistence type="predicted"/>
<reference evidence="2" key="1">
    <citation type="submission" date="2020-08" db="EMBL/GenBank/DDBJ databases">
        <authorList>
            <person name="Cejkova D."/>
            <person name="Kubasova T."/>
            <person name="Jahodarova E."/>
            <person name="Rychlik I."/>
        </authorList>
    </citation>
    <scope>NUCLEOTIDE SEQUENCE</scope>
    <source>
        <strain evidence="2">An582</strain>
    </source>
</reference>
<feature type="transmembrane region" description="Helical" evidence="1">
    <location>
        <begin position="102"/>
        <end position="123"/>
    </location>
</feature>
<reference evidence="2" key="2">
    <citation type="journal article" date="2021" name="Sci. Rep.">
        <title>The distribution of antibiotic resistance genes in chicken gut microbiota commensals.</title>
        <authorList>
            <person name="Juricova H."/>
            <person name="Matiasovicova J."/>
            <person name="Kubasova T."/>
            <person name="Cejkova D."/>
            <person name="Rychlik I."/>
        </authorList>
    </citation>
    <scope>NUCLEOTIDE SEQUENCE</scope>
    <source>
        <strain evidence="2">An582</strain>
    </source>
</reference>
<evidence type="ECO:0000313" key="2">
    <source>
        <dbReference type="EMBL" id="MBM6948531.1"/>
    </source>
</evidence>
<dbReference type="InterPro" id="IPR010540">
    <property type="entry name" value="CmpB_TMEM229"/>
</dbReference>